<evidence type="ECO:0000259" key="13">
    <source>
        <dbReference type="Pfam" id="PF02875"/>
    </source>
</evidence>
<reference evidence="15" key="2">
    <citation type="submission" date="2021-04" db="EMBL/GenBank/DDBJ databases">
        <authorList>
            <person name="Gilroy R."/>
        </authorList>
    </citation>
    <scope>NUCLEOTIDE SEQUENCE</scope>
    <source>
        <strain evidence="15">USAMLcec2-132</strain>
    </source>
</reference>
<dbReference type="Gene3D" id="3.40.1390.10">
    <property type="entry name" value="MurE/MurF, N-terminal domain"/>
    <property type="match status" value="1"/>
</dbReference>
<dbReference type="GO" id="GO:0051301">
    <property type="term" value="P:cell division"/>
    <property type="evidence" value="ECO:0007669"/>
    <property type="project" value="UniProtKB-KW"/>
</dbReference>
<dbReference type="InterPro" id="IPR036615">
    <property type="entry name" value="Mur_ligase_C_dom_sf"/>
</dbReference>
<dbReference type="EC" id="6.3.2.10" evidence="10 11"/>
<comment type="subcellular location">
    <subcellularLocation>
        <location evidence="10 11">Cytoplasm</location>
    </subcellularLocation>
</comment>
<evidence type="ECO:0000259" key="14">
    <source>
        <dbReference type="Pfam" id="PF08245"/>
    </source>
</evidence>
<sequence>MKNMTLENLAAACGGKLVCQGQPSPAEASAVVIDSRQAGRDSIFIAVKGERVDGHRFIPDVFAKGALGVVCENLPEKPAGACILVEDSLKALRQIAEFYRKQIPVKVVGITGSVGKTSTKEFVAAVLARKYRTHKTQGNYNNEIGVPLTVLAMPEDAEAAVLEMGINHFGEMHRLSRIARPDVCLMTNIGQCHLEFLGSREGILKAKSEIFDFMQEDGCAVLNGDDDLLSTVEQVKGKKPLFFGISSERAAQYEVSAEDVREKGILGSEAVFCHNGEKFPVHIPVPGAHMVYNALAAAAVGFRLGLTGEEIAEGIAAVQSVRGRSRIVQAGDRTLIDDCYNANPVSMKAAIDLLVQAQGRSVAVLGDMLELGEEEKELHAQVGRYCVQKGADCLICTGSLSEAMYEEALSAAEEQGRMPAGGIHHFPDRESLLAHLEKLLLPGDTVLIKASHGMGFEEVVKHLSGE</sequence>
<evidence type="ECO:0000259" key="12">
    <source>
        <dbReference type="Pfam" id="PF01225"/>
    </source>
</evidence>
<comment type="similarity">
    <text evidence="10">Belongs to the MurCDEF family. MurF subfamily.</text>
</comment>
<evidence type="ECO:0000256" key="5">
    <source>
        <dbReference type="ARBA" id="ARBA00022840"/>
    </source>
</evidence>
<evidence type="ECO:0000256" key="7">
    <source>
        <dbReference type="ARBA" id="ARBA00022984"/>
    </source>
</evidence>
<keyword evidence="3 10" id="KW-0132">Cell division</keyword>
<feature type="binding site" evidence="10">
    <location>
        <begin position="112"/>
        <end position="118"/>
    </location>
    <ligand>
        <name>ATP</name>
        <dbReference type="ChEBI" id="CHEBI:30616"/>
    </ligand>
</feature>
<comment type="catalytic activity">
    <reaction evidence="10 11">
        <text>D-alanyl-D-alanine + UDP-N-acetyl-alpha-D-muramoyl-L-alanyl-gamma-D-glutamyl-meso-2,6-diaminopimelate + ATP = UDP-N-acetyl-alpha-D-muramoyl-L-alanyl-gamma-D-glutamyl-meso-2,6-diaminopimeloyl-D-alanyl-D-alanine + ADP + phosphate + H(+)</text>
        <dbReference type="Rhea" id="RHEA:28374"/>
        <dbReference type="ChEBI" id="CHEBI:15378"/>
        <dbReference type="ChEBI" id="CHEBI:30616"/>
        <dbReference type="ChEBI" id="CHEBI:43474"/>
        <dbReference type="ChEBI" id="CHEBI:57822"/>
        <dbReference type="ChEBI" id="CHEBI:61386"/>
        <dbReference type="ChEBI" id="CHEBI:83905"/>
        <dbReference type="ChEBI" id="CHEBI:456216"/>
        <dbReference type="EC" id="6.3.2.10"/>
    </reaction>
</comment>
<keyword evidence="7 10" id="KW-0573">Peptidoglycan synthesis</keyword>
<evidence type="ECO:0000256" key="9">
    <source>
        <dbReference type="ARBA" id="ARBA00023316"/>
    </source>
</evidence>
<proteinExistence type="inferred from homology"/>
<dbReference type="InterPro" id="IPR004101">
    <property type="entry name" value="Mur_ligase_C"/>
</dbReference>
<keyword evidence="5 10" id="KW-0067">ATP-binding</keyword>
<evidence type="ECO:0000256" key="2">
    <source>
        <dbReference type="ARBA" id="ARBA00022598"/>
    </source>
</evidence>
<dbReference type="GO" id="GO:0009252">
    <property type="term" value="P:peptidoglycan biosynthetic process"/>
    <property type="evidence" value="ECO:0007669"/>
    <property type="project" value="UniProtKB-UniRule"/>
</dbReference>
<name>A0A9D2SNC2_9FIRM</name>
<dbReference type="NCBIfam" id="TIGR01143">
    <property type="entry name" value="murF"/>
    <property type="match status" value="1"/>
</dbReference>
<keyword evidence="1 10" id="KW-0963">Cytoplasm</keyword>
<evidence type="ECO:0000256" key="3">
    <source>
        <dbReference type="ARBA" id="ARBA00022618"/>
    </source>
</evidence>
<comment type="function">
    <text evidence="10 11">Involved in cell wall formation. Catalyzes the final step in the synthesis of UDP-N-acetylmuramoyl-pentapeptide, the precursor of murein.</text>
</comment>
<gene>
    <name evidence="10" type="primary">murF</name>
    <name evidence="15" type="ORF">H9761_00655</name>
</gene>
<dbReference type="Pfam" id="PF01225">
    <property type="entry name" value="Mur_ligase"/>
    <property type="match status" value="1"/>
</dbReference>
<dbReference type="HAMAP" id="MF_02019">
    <property type="entry name" value="MurF"/>
    <property type="match status" value="1"/>
</dbReference>
<dbReference type="PANTHER" id="PTHR43024">
    <property type="entry name" value="UDP-N-ACETYLMURAMOYL-TRIPEPTIDE--D-ALANYL-D-ALANINE LIGASE"/>
    <property type="match status" value="1"/>
</dbReference>
<dbReference type="GO" id="GO:0005737">
    <property type="term" value="C:cytoplasm"/>
    <property type="evidence" value="ECO:0007669"/>
    <property type="project" value="UniProtKB-SubCell"/>
</dbReference>
<keyword evidence="2 10" id="KW-0436">Ligase</keyword>
<evidence type="ECO:0000256" key="1">
    <source>
        <dbReference type="ARBA" id="ARBA00022490"/>
    </source>
</evidence>
<feature type="domain" description="Mur ligase N-terminal catalytic" evidence="12">
    <location>
        <begin position="30"/>
        <end position="75"/>
    </location>
</feature>
<dbReference type="Pfam" id="PF02875">
    <property type="entry name" value="Mur_ligase_C"/>
    <property type="match status" value="1"/>
</dbReference>
<comment type="caution">
    <text evidence="15">The sequence shown here is derived from an EMBL/GenBank/DDBJ whole genome shotgun (WGS) entry which is preliminary data.</text>
</comment>
<evidence type="ECO:0000313" key="16">
    <source>
        <dbReference type="Proteomes" id="UP000823891"/>
    </source>
</evidence>
<keyword evidence="8 10" id="KW-0131">Cell cycle</keyword>
<feature type="domain" description="Mur ligase C-terminal" evidence="13">
    <location>
        <begin position="323"/>
        <end position="451"/>
    </location>
</feature>
<dbReference type="GO" id="GO:0071555">
    <property type="term" value="P:cell wall organization"/>
    <property type="evidence" value="ECO:0007669"/>
    <property type="project" value="UniProtKB-KW"/>
</dbReference>
<dbReference type="InterPro" id="IPR013221">
    <property type="entry name" value="Mur_ligase_cen"/>
</dbReference>
<dbReference type="PANTHER" id="PTHR43024:SF1">
    <property type="entry name" value="UDP-N-ACETYLMURAMOYL-TRIPEPTIDE--D-ALANYL-D-ALANINE LIGASE"/>
    <property type="match status" value="1"/>
</dbReference>
<dbReference type="GO" id="GO:0047480">
    <property type="term" value="F:UDP-N-acetylmuramoyl-tripeptide-D-alanyl-D-alanine ligase activity"/>
    <property type="evidence" value="ECO:0007669"/>
    <property type="project" value="UniProtKB-UniRule"/>
</dbReference>
<dbReference type="InterPro" id="IPR051046">
    <property type="entry name" value="MurCDEF_CellWall_CoF430Synth"/>
</dbReference>
<dbReference type="Proteomes" id="UP000823891">
    <property type="component" value="Unassembled WGS sequence"/>
</dbReference>
<dbReference type="Pfam" id="PF08245">
    <property type="entry name" value="Mur_ligase_M"/>
    <property type="match status" value="1"/>
</dbReference>
<evidence type="ECO:0000256" key="8">
    <source>
        <dbReference type="ARBA" id="ARBA00023306"/>
    </source>
</evidence>
<accession>A0A9D2SNC2</accession>
<dbReference type="AlphaFoldDB" id="A0A9D2SNC2"/>
<keyword evidence="9 10" id="KW-0961">Cell wall biogenesis/degradation</keyword>
<evidence type="ECO:0000313" key="15">
    <source>
        <dbReference type="EMBL" id="HJC22198.1"/>
    </source>
</evidence>
<dbReference type="GO" id="GO:0008360">
    <property type="term" value="P:regulation of cell shape"/>
    <property type="evidence" value="ECO:0007669"/>
    <property type="project" value="UniProtKB-KW"/>
</dbReference>
<dbReference type="SUPFAM" id="SSF53623">
    <property type="entry name" value="MurD-like peptide ligases, catalytic domain"/>
    <property type="match status" value="1"/>
</dbReference>
<protein>
    <recommendedName>
        <fullName evidence="10 11">UDP-N-acetylmuramoyl-tripeptide--D-alanyl-D-alanine ligase</fullName>
        <ecNumber evidence="10 11">6.3.2.10</ecNumber>
    </recommendedName>
    <alternativeName>
        <fullName evidence="10">D-alanyl-D-alanine-adding enzyme</fullName>
    </alternativeName>
</protein>
<keyword evidence="4 10" id="KW-0547">Nucleotide-binding</keyword>
<dbReference type="InterPro" id="IPR000713">
    <property type="entry name" value="Mur_ligase_N"/>
</dbReference>
<dbReference type="Gene3D" id="3.90.190.20">
    <property type="entry name" value="Mur ligase, C-terminal domain"/>
    <property type="match status" value="1"/>
</dbReference>
<feature type="domain" description="Mur ligase central" evidence="14">
    <location>
        <begin position="110"/>
        <end position="300"/>
    </location>
</feature>
<dbReference type="InterPro" id="IPR035911">
    <property type="entry name" value="MurE/MurF_N"/>
</dbReference>
<evidence type="ECO:0000256" key="6">
    <source>
        <dbReference type="ARBA" id="ARBA00022960"/>
    </source>
</evidence>
<dbReference type="EMBL" id="DWWS01000006">
    <property type="protein sequence ID" value="HJC22198.1"/>
    <property type="molecule type" value="Genomic_DNA"/>
</dbReference>
<comment type="pathway">
    <text evidence="10 11">Cell wall biogenesis; peptidoglycan biosynthesis.</text>
</comment>
<reference evidence="15" key="1">
    <citation type="journal article" date="2021" name="PeerJ">
        <title>Extensive microbial diversity within the chicken gut microbiome revealed by metagenomics and culture.</title>
        <authorList>
            <person name="Gilroy R."/>
            <person name="Ravi A."/>
            <person name="Getino M."/>
            <person name="Pursley I."/>
            <person name="Horton D.L."/>
            <person name="Alikhan N.F."/>
            <person name="Baker D."/>
            <person name="Gharbi K."/>
            <person name="Hall N."/>
            <person name="Watson M."/>
            <person name="Adriaenssens E.M."/>
            <person name="Foster-Nyarko E."/>
            <person name="Jarju S."/>
            <person name="Secka A."/>
            <person name="Antonio M."/>
            <person name="Oren A."/>
            <person name="Chaudhuri R.R."/>
            <person name="La Ragione R."/>
            <person name="Hildebrand F."/>
            <person name="Pallen M.J."/>
        </authorList>
    </citation>
    <scope>NUCLEOTIDE SEQUENCE</scope>
    <source>
        <strain evidence="15">USAMLcec2-132</strain>
    </source>
</reference>
<evidence type="ECO:0000256" key="11">
    <source>
        <dbReference type="RuleBase" id="RU004136"/>
    </source>
</evidence>
<dbReference type="Gene3D" id="3.40.1190.10">
    <property type="entry name" value="Mur-like, catalytic domain"/>
    <property type="match status" value="1"/>
</dbReference>
<dbReference type="InterPro" id="IPR005863">
    <property type="entry name" value="UDP-N-AcMur_synth"/>
</dbReference>
<dbReference type="GO" id="GO:0005524">
    <property type="term" value="F:ATP binding"/>
    <property type="evidence" value="ECO:0007669"/>
    <property type="project" value="UniProtKB-UniRule"/>
</dbReference>
<dbReference type="InterPro" id="IPR036565">
    <property type="entry name" value="Mur-like_cat_sf"/>
</dbReference>
<dbReference type="SUPFAM" id="SSF63418">
    <property type="entry name" value="MurE/MurF N-terminal domain"/>
    <property type="match status" value="1"/>
</dbReference>
<keyword evidence="6 10" id="KW-0133">Cell shape</keyword>
<evidence type="ECO:0000256" key="4">
    <source>
        <dbReference type="ARBA" id="ARBA00022741"/>
    </source>
</evidence>
<evidence type="ECO:0000256" key="10">
    <source>
        <dbReference type="HAMAP-Rule" id="MF_02019"/>
    </source>
</evidence>
<organism evidence="15 16">
    <name type="scientific">Candidatus Eisenbergiella merdavium</name>
    <dbReference type="NCBI Taxonomy" id="2838551"/>
    <lineage>
        <taxon>Bacteria</taxon>
        <taxon>Bacillati</taxon>
        <taxon>Bacillota</taxon>
        <taxon>Clostridia</taxon>
        <taxon>Lachnospirales</taxon>
        <taxon>Lachnospiraceae</taxon>
        <taxon>Eisenbergiella</taxon>
    </lineage>
</organism>
<dbReference type="SUPFAM" id="SSF53244">
    <property type="entry name" value="MurD-like peptide ligases, peptide-binding domain"/>
    <property type="match status" value="1"/>
</dbReference>